<name>A0A482VMD7_ASBVE</name>
<evidence type="ECO:0000313" key="2">
    <source>
        <dbReference type="Proteomes" id="UP000292052"/>
    </source>
</evidence>
<feature type="non-terminal residue" evidence="1">
    <location>
        <position position="145"/>
    </location>
</feature>
<dbReference type="Proteomes" id="UP000292052">
    <property type="component" value="Unassembled WGS sequence"/>
</dbReference>
<gene>
    <name evidence="1" type="ORF">BDFB_014299</name>
</gene>
<dbReference type="EMBL" id="QDEB01084348">
    <property type="protein sequence ID" value="RZC33940.1"/>
    <property type="molecule type" value="Genomic_DNA"/>
</dbReference>
<reference evidence="1 2" key="1">
    <citation type="submission" date="2017-03" db="EMBL/GenBank/DDBJ databases">
        <title>Genome of the blue death feigning beetle - Asbolus verrucosus.</title>
        <authorList>
            <person name="Rider S.D."/>
        </authorList>
    </citation>
    <scope>NUCLEOTIDE SEQUENCE [LARGE SCALE GENOMIC DNA]</scope>
    <source>
        <strain evidence="1">Butters</strain>
        <tissue evidence="1">Head and leg muscle</tissue>
    </source>
</reference>
<proteinExistence type="predicted"/>
<protein>
    <submittedName>
        <fullName evidence="1">Uncharacterized protein</fullName>
    </submittedName>
</protein>
<sequence>MENLLTIVYHHHLVIKHVLVQNMVGKRNLLVLFWIVLNRLEYQPNPDVIAPFGNNQKCLVDGTEYKEGEQFYPQKTCLHCDSKEDMKNHFVKDKVVQYNLRDVQEQMFKIGVHLYTGKNQMDHFVVPMAGFALMDLKILKAMLEE</sequence>
<organism evidence="1 2">
    <name type="scientific">Asbolus verrucosus</name>
    <name type="common">Desert ironclad beetle</name>
    <dbReference type="NCBI Taxonomy" id="1661398"/>
    <lineage>
        <taxon>Eukaryota</taxon>
        <taxon>Metazoa</taxon>
        <taxon>Ecdysozoa</taxon>
        <taxon>Arthropoda</taxon>
        <taxon>Hexapoda</taxon>
        <taxon>Insecta</taxon>
        <taxon>Pterygota</taxon>
        <taxon>Neoptera</taxon>
        <taxon>Endopterygota</taxon>
        <taxon>Coleoptera</taxon>
        <taxon>Polyphaga</taxon>
        <taxon>Cucujiformia</taxon>
        <taxon>Tenebrionidae</taxon>
        <taxon>Pimeliinae</taxon>
        <taxon>Asbolus</taxon>
    </lineage>
</organism>
<comment type="caution">
    <text evidence="1">The sequence shown here is derived from an EMBL/GenBank/DDBJ whole genome shotgun (WGS) entry which is preliminary data.</text>
</comment>
<keyword evidence="2" id="KW-1185">Reference proteome</keyword>
<evidence type="ECO:0000313" key="1">
    <source>
        <dbReference type="EMBL" id="RZC33940.1"/>
    </source>
</evidence>
<accession>A0A482VMD7</accession>
<dbReference type="AlphaFoldDB" id="A0A482VMD7"/>
<dbReference type="OrthoDB" id="365605at2759"/>